<accession>A0A2P6TKD2</accession>
<gene>
    <name evidence="2" type="ORF">C2E21_6537</name>
</gene>
<feature type="compositionally biased region" description="Basic and acidic residues" evidence="1">
    <location>
        <begin position="24"/>
        <end position="34"/>
    </location>
</feature>
<protein>
    <submittedName>
        <fullName evidence="2">Uncharacterized protein</fullName>
    </submittedName>
</protein>
<keyword evidence="3" id="KW-1185">Reference proteome</keyword>
<proteinExistence type="predicted"/>
<dbReference type="AlphaFoldDB" id="A0A2P6TKD2"/>
<evidence type="ECO:0000313" key="3">
    <source>
        <dbReference type="Proteomes" id="UP000239899"/>
    </source>
</evidence>
<sequence>MGGCLSRLNFAAAPGSLEEIQKEAQHNTLNDHKAKPAAGPPQRLTTEQRVMGTTNEDTWT</sequence>
<dbReference type="Proteomes" id="UP000239899">
    <property type="component" value="Unassembled WGS sequence"/>
</dbReference>
<name>A0A2P6TKD2_CHLSO</name>
<feature type="region of interest" description="Disordered" evidence="1">
    <location>
        <begin position="24"/>
        <end position="60"/>
    </location>
</feature>
<organism evidence="2 3">
    <name type="scientific">Chlorella sorokiniana</name>
    <name type="common">Freshwater green alga</name>
    <dbReference type="NCBI Taxonomy" id="3076"/>
    <lineage>
        <taxon>Eukaryota</taxon>
        <taxon>Viridiplantae</taxon>
        <taxon>Chlorophyta</taxon>
        <taxon>core chlorophytes</taxon>
        <taxon>Trebouxiophyceae</taxon>
        <taxon>Chlorellales</taxon>
        <taxon>Chlorellaceae</taxon>
        <taxon>Chlorella clade</taxon>
        <taxon>Chlorella</taxon>
    </lineage>
</organism>
<dbReference type="EMBL" id="LHPG02000013">
    <property type="protein sequence ID" value="PRW44540.1"/>
    <property type="molecule type" value="Genomic_DNA"/>
</dbReference>
<reference evidence="2 3" key="1">
    <citation type="journal article" date="2018" name="Plant J.">
        <title>Genome sequences of Chlorella sorokiniana UTEX 1602 and Micractinium conductrix SAG 241.80: implications to maltose excretion by a green alga.</title>
        <authorList>
            <person name="Arriola M.B."/>
            <person name="Velmurugan N."/>
            <person name="Zhang Y."/>
            <person name="Plunkett M.H."/>
            <person name="Hondzo H."/>
            <person name="Barney B.M."/>
        </authorList>
    </citation>
    <scope>NUCLEOTIDE SEQUENCE [LARGE SCALE GENOMIC DNA]</scope>
    <source>
        <strain evidence="3">UTEX 1602</strain>
    </source>
</reference>
<comment type="caution">
    <text evidence="2">The sequence shown here is derived from an EMBL/GenBank/DDBJ whole genome shotgun (WGS) entry which is preliminary data.</text>
</comment>
<evidence type="ECO:0000313" key="2">
    <source>
        <dbReference type="EMBL" id="PRW44540.1"/>
    </source>
</evidence>
<evidence type="ECO:0000256" key="1">
    <source>
        <dbReference type="SAM" id="MobiDB-lite"/>
    </source>
</evidence>
<feature type="compositionally biased region" description="Polar residues" evidence="1">
    <location>
        <begin position="43"/>
        <end position="60"/>
    </location>
</feature>